<accession>H1KXR7</accession>
<organism evidence="2 3">
    <name type="scientific">Methanotorris formicicus Mc-S-70</name>
    <dbReference type="NCBI Taxonomy" id="647171"/>
    <lineage>
        <taxon>Archaea</taxon>
        <taxon>Methanobacteriati</taxon>
        <taxon>Methanobacteriota</taxon>
        <taxon>Methanomada group</taxon>
        <taxon>Methanococci</taxon>
        <taxon>Methanococcales</taxon>
        <taxon>Methanocaldococcaceae</taxon>
        <taxon>Methanotorris</taxon>
    </lineage>
</organism>
<dbReference type="RefSeq" id="WP_007044033.1">
    <property type="nucleotide sequence ID" value="NZ_AGJL01000011.1"/>
</dbReference>
<dbReference type="EMBL" id="AGJL01000011">
    <property type="protein sequence ID" value="EHP87909.1"/>
    <property type="molecule type" value="Genomic_DNA"/>
</dbReference>
<gene>
    <name evidence="2" type="ORF">MetfoDRAFT_0590</name>
</gene>
<feature type="domain" description="Transposase zinc-ribbon" evidence="1">
    <location>
        <begin position="12"/>
        <end position="62"/>
    </location>
</feature>
<dbReference type="Pfam" id="PF12760">
    <property type="entry name" value="Zn_ribbon_IS1595"/>
    <property type="match status" value="1"/>
</dbReference>
<evidence type="ECO:0000313" key="3">
    <source>
        <dbReference type="Proteomes" id="UP000003706"/>
    </source>
</evidence>
<evidence type="ECO:0000313" key="2">
    <source>
        <dbReference type="EMBL" id="EHP87909.1"/>
    </source>
</evidence>
<evidence type="ECO:0000259" key="1">
    <source>
        <dbReference type="Pfam" id="PF12760"/>
    </source>
</evidence>
<dbReference type="InterPro" id="IPR024442">
    <property type="entry name" value="Transposase_Zn_ribbon"/>
</dbReference>
<comment type="caution">
    <text evidence="2">The sequence shown here is derived from an EMBL/GenBank/DDBJ whole genome shotgun (WGS) entry which is preliminary data.</text>
</comment>
<dbReference type="Proteomes" id="UP000003706">
    <property type="component" value="Unassembled WGS sequence"/>
</dbReference>
<keyword evidence="3" id="KW-1185">Reference proteome</keyword>
<name>H1KXR7_9EURY</name>
<protein>
    <recommendedName>
        <fullName evidence="1">Transposase zinc-ribbon domain-containing protein</fullName>
    </recommendedName>
</protein>
<sequence>MSVEVYKLFIPKDEECIAIIREIRWSDKYICPYCGSKDVVLKGKERYKPYIQRYRCNSCKRHFNDLTGTIFAKRRIPLGEMFYIIKNLKNSSINQISEELGRDYRTVHSFAKEVMKSSEKDNILKKLLETNWR</sequence>
<dbReference type="AlphaFoldDB" id="H1KXR7"/>
<proteinExistence type="predicted"/>
<reference evidence="2 3" key="1">
    <citation type="submission" date="2011-09" db="EMBL/GenBank/DDBJ databases">
        <title>The draft genome of Methanotorris formicicus Mc-S-70.</title>
        <authorList>
            <consortium name="US DOE Joint Genome Institute (JGI-PGF)"/>
            <person name="Lucas S."/>
            <person name="Han J."/>
            <person name="Lapidus A."/>
            <person name="Cheng J.-F."/>
            <person name="Goodwin L."/>
            <person name="Pitluck S."/>
            <person name="Peters L."/>
            <person name="Land M.L."/>
            <person name="Hauser L."/>
            <person name="Sieprawska-Lupa M."/>
            <person name="Takai K."/>
            <person name="Miyazaki J."/>
            <person name="Whitman W."/>
            <person name="Woyke T.J."/>
        </authorList>
    </citation>
    <scope>NUCLEOTIDE SEQUENCE [LARGE SCALE GENOMIC DNA]</scope>
    <source>
        <strain evidence="2 3">Mc-S-70</strain>
    </source>
</reference>